<feature type="transmembrane region" description="Helical" evidence="11">
    <location>
        <begin position="12"/>
        <end position="42"/>
    </location>
</feature>
<dbReference type="InterPro" id="IPR014743">
    <property type="entry name" value="Cl-channel_core"/>
</dbReference>
<keyword evidence="14" id="KW-1185">Reference proteome</keyword>
<feature type="transmembrane region" description="Helical" evidence="11">
    <location>
        <begin position="309"/>
        <end position="333"/>
    </location>
</feature>
<dbReference type="EMBL" id="JARGYC010000027">
    <property type="protein sequence ID" value="MDF0601386.1"/>
    <property type="molecule type" value="Genomic_DNA"/>
</dbReference>
<keyword evidence="8" id="KW-0868">Chloride</keyword>
<dbReference type="PANTHER" id="PTHR43427">
    <property type="entry name" value="CHLORIDE CHANNEL PROTEIN CLC-E"/>
    <property type="match status" value="1"/>
</dbReference>
<evidence type="ECO:0000313" key="14">
    <source>
        <dbReference type="Proteomes" id="UP001220964"/>
    </source>
</evidence>
<dbReference type="SUPFAM" id="SSF54631">
    <property type="entry name" value="CBS-domain pair"/>
    <property type="match status" value="1"/>
</dbReference>
<dbReference type="Pfam" id="PF00654">
    <property type="entry name" value="Voltage_CLC"/>
    <property type="match status" value="1"/>
</dbReference>
<name>A0AAE3NS18_9RHOB</name>
<dbReference type="Gene3D" id="1.10.3080.10">
    <property type="entry name" value="Clc chloride channel"/>
    <property type="match status" value="1"/>
</dbReference>
<evidence type="ECO:0000256" key="7">
    <source>
        <dbReference type="ARBA" id="ARBA00023173"/>
    </source>
</evidence>
<evidence type="ECO:0000259" key="12">
    <source>
        <dbReference type="PROSITE" id="PS51371"/>
    </source>
</evidence>
<feature type="transmembrane region" description="Helical" evidence="11">
    <location>
        <begin position="400"/>
        <end position="417"/>
    </location>
</feature>
<accession>A0AAE3NS18</accession>
<evidence type="ECO:0000313" key="13">
    <source>
        <dbReference type="EMBL" id="MDF0601386.1"/>
    </source>
</evidence>
<feature type="domain" description="CBS" evidence="12">
    <location>
        <begin position="509"/>
        <end position="566"/>
    </location>
</feature>
<reference evidence="13" key="1">
    <citation type="submission" date="2023-03" db="EMBL/GenBank/DDBJ databases">
        <title>Multiphase analysis and comparison of six strains from genera Psychromarinibacter, Lutimaribacter, and Maritimibacter, including a novel species: Psychromarinibacter sediminicola sp. nov.</title>
        <authorList>
            <person name="Wang Y.-H."/>
            <person name="Ye M.-Q."/>
            <person name="Du Z.-J."/>
        </authorList>
    </citation>
    <scope>NUCLEOTIDE SEQUENCE</scope>
    <source>
        <strain evidence="13">C21-152</strain>
    </source>
</reference>
<feature type="transmembrane region" description="Helical" evidence="11">
    <location>
        <begin position="237"/>
        <end position="257"/>
    </location>
</feature>
<dbReference type="InterPro" id="IPR000644">
    <property type="entry name" value="CBS_dom"/>
</dbReference>
<dbReference type="CDD" id="cd00400">
    <property type="entry name" value="Voltage_gated_ClC"/>
    <property type="match status" value="1"/>
</dbReference>
<keyword evidence="5" id="KW-0406">Ion transport</keyword>
<dbReference type="Proteomes" id="UP001220964">
    <property type="component" value="Unassembled WGS sequence"/>
</dbReference>
<dbReference type="InterPro" id="IPR001807">
    <property type="entry name" value="ClC"/>
</dbReference>
<evidence type="ECO:0000256" key="6">
    <source>
        <dbReference type="ARBA" id="ARBA00023136"/>
    </source>
</evidence>
<evidence type="ECO:0000256" key="2">
    <source>
        <dbReference type="ARBA" id="ARBA00022448"/>
    </source>
</evidence>
<evidence type="ECO:0000256" key="9">
    <source>
        <dbReference type="ARBA" id="ARBA00023303"/>
    </source>
</evidence>
<evidence type="ECO:0000256" key="4">
    <source>
        <dbReference type="ARBA" id="ARBA00022989"/>
    </source>
</evidence>
<dbReference type="GO" id="GO:0034707">
    <property type="term" value="C:chloride channel complex"/>
    <property type="evidence" value="ECO:0007669"/>
    <property type="project" value="UniProtKB-KW"/>
</dbReference>
<dbReference type="SMART" id="SM00116">
    <property type="entry name" value="CBS"/>
    <property type="match status" value="1"/>
</dbReference>
<keyword evidence="9" id="KW-0407">Ion channel</keyword>
<keyword evidence="7" id="KW-0869">Chloride channel</keyword>
<organism evidence="13 14">
    <name type="scientific">Psychromarinibacter sediminicola</name>
    <dbReference type="NCBI Taxonomy" id="3033385"/>
    <lineage>
        <taxon>Bacteria</taxon>
        <taxon>Pseudomonadati</taxon>
        <taxon>Pseudomonadota</taxon>
        <taxon>Alphaproteobacteria</taxon>
        <taxon>Rhodobacterales</taxon>
        <taxon>Paracoccaceae</taxon>
        <taxon>Psychromarinibacter</taxon>
    </lineage>
</organism>
<protein>
    <submittedName>
        <fullName evidence="13">Chloride channel protein</fullName>
    </submittedName>
</protein>
<evidence type="ECO:0000256" key="3">
    <source>
        <dbReference type="ARBA" id="ARBA00022692"/>
    </source>
</evidence>
<keyword evidence="10" id="KW-0129">CBS domain</keyword>
<dbReference type="SUPFAM" id="SSF81340">
    <property type="entry name" value="Clc chloride channel"/>
    <property type="match status" value="1"/>
</dbReference>
<sequence>MRRSRENATAGPALRMLVLTGAALAIGTLAAFAAIALVEIVSALNSLLLVDPRARVQWERQAGIVTAATLLVPTIGGLLVGLAHRHLSPDGRPLGPPDVIRAVQFRAALPPARSGLVSTATAALSLGVGASVGQYGPMVYLGAMIGGVARRLRLGVPNLAAIAVSCGVAAAISTAFNAPIAGLVFAHEVVLRHYATQAFAPVAVASATGYVIANVIFDRPALFLIQFAGVSRGHEFVLFAVLGILVALAAVGFMRLLLATGPRLALAVARPELRPALAGLAVGTTALALPDVLGIGAETLRFTTIEGAFGMAELVVLVAAKIVLTALCIGAGFSGGVFSPALLIGSLMGALFWTLATGVAGVATSGVAVYAICGMMAFASSVIGAPLTCVLIVFELTRSYDVTIAAMVAVVFANLVSHRLFGRSLFDVQLAGRGVDLSLGREWARLAALRVLDLVRDDAVVAETGEAPDAVADRLSRQGWRQAFVAGPDGRFAGVFTPGAPAATVGDAARPPTLTFDETTDVAGAMERLRGFVGDAVPVVDSASGRLLGVVSEADVVAAWLDESERLRKEENASL</sequence>
<dbReference type="InterPro" id="IPR050368">
    <property type="entry name" value="ClC-type_chloride_channel"/>
</dbReference>
<feature type="transmembrane region" description="Helical" evidence="11">
    <location>
        <begin position="198"/>
        <end position="217"/>
    </location>
</feature>
<dbReference type="AlphaFoldDB" id="A0AAE3NS18"/>
<evidence type="ECO:0000256" key="11">
    <source>
        <dbReference type="SAM" id="Phobius"/>
    </source>
</evidence>
<dbReference type="Gene3D" id="3.10.580.10">
    <property type="entry name" value="CBS-domain"/>
    <property type="match status" value="1"/>
</dbReference>
<dbReference type="InterPro" id="IPR046342">
    <property type="entry name" value="CBS_dom_sf"/>
</dbReference>
<proteinExistence type="predicted"/>
<evidence type="ECO:0000256" key="1">
    <source>
        <dbReference type="ARBA" id="ARBA00004141"/>
    </source>
</evidence>
<evidence type="ECO:0000256" key="5">
    <source>
        <dbReference type="ARBA" id="ARBA00023065"/>
    </source>
</evidence>
<comment type="caution">
    <text evidence="13">The sequence shown here is derived from an EMBL/GenBank/DDBJ whole genome shotgun (WGS) entry which is preliminary data.</text>
</comment>
<feature type="transmembrane region" description="Helical" evidence="11">
    <location>
        <begin position="62"/>
        <end position="83"/>
    </location>
</feature>
<feature type="transmembrane region" description="Helical" evidence="11">
    <location>
        <begin position="159"/>
        <end position="186"/>
    </location>
</feature>
<gene>
    <name evidence="13" type="ORF">P1J78_11640</name>
</gene>
<keyword evidence="6 11" id="KW-0472">Membrane</keyword>
<dbReference type="GO" id="GO:0005254">
    <property type="term" value="F:chloride channel activity"/>
    <property type="evidence" value="ECO:0007669"/>
    <property type="project" value="UniProtKB-KW"/>
</dbReference>
<dbReference type="PANTHER" id="PTHR43427:SF6">
    <property type="entry name" value="CHLORIDE CHANNEL PROTEIN CLC-E"/>
    <property type="match status" value="1"/>
</dbReference>
<dbReference type="RefSeq" id="WP_275567527.1">
    <property type="nucleotide sequence ID" value="NZ_JARGYC010000027.1"/>
</dbReference>
<feature type="transmembrane region" description="Helical" evidence="11">
    <location>
        <begin position="367"/>
        <end position="394"/>
    </location>
</feature>
<evidence type="ECO:0000256" key="8">
    <source>
        <dbReference type="ARBA" id="ARBA00023214"/>
    </source>
</evidence>
<comment type="subcellular location">
    <subcellularLocation>
        <location evidence="1">Membrane</location>
        <topology evidence="1">Multi-pass membrane protein</topology>
    </subcellularLocation>
</comment>
<dbReference type="PRINTS" id="PR00762">
    <property type="entry name" value="CLCHANNEL"/>
</dbReference>
<keyword evidence="2" id="KW-0813">Transport</keyword>
<feature type="transmembrane region" description="Helical" evidence="11">
    <location>
        <begin position="277"/>
        <end position="297"/>
    </location>
</feature>
<keyword evidence="3 11" id="KW-0812">Transmembrane</keyword>
<dbReference type="Pfam" id="PF00571">
    <property type="entry name" value="CBS"/>
    <property type="match status" value="1"/>
</dbReference>
<evidence type="ECO:0000256" key="10">
    <source>
        <dbReference type="PROSITE-ProRule" id="PRU00703"/>
    </source>
</evidence>
<dbReference type="PROSITE" id="PS51371">
    <property type="entry name" value="CBS"/>
    <property type="match status" value="1"/>
</dbReference>
<feature type="transmembrane region" description="Helical" evidence="11">
    <location>
        <begin position="339"/>
        <end position="360"/>
    </location>
</feature>
<keyword evidence="4 11" id="KW-1133">Transmembrane helix</keyword>